<dbReference type="STRING" id="1806994.A0A507BTE5"/>
<comment type="similarity">
    <text evidence="2 8">Belongs to the SYF2 family.</text>
</comment>
<dbReference type="RefSeq" id="XP_031022244.1">
    <property type="nucleotide sequence ID" value="XM_031171787.1"/>
</dbReference>
<keyword evidence="4 8" id="KW-0507">mRNA processing</keyword>
<evidence type="ECO:0000313" key="10">
    <source>
        <dbReference type="EMBL" id="TPX30618.1"/>
    </source>
</evidence>
<evidence type="ECO:0000256" key="5">
    <source>
        <dbReference type="ARBA" id="ARBA00022728"/>
    </source>
</evidence>
<evidence type="ECO:0000256" key="3">
    <source>
        <dbReference type="ARBA" id="ARBA00014745"/>
    </source>
</evidence>
<sequence length="270" mass="30774">MAKKRRRAEEPEAAEQEDETVKPVAHDSNDNVEQQADDNVEHEEEQAEQPPTVDPKKKATAANRADAATEASRKKGGNPKESLKLERKRQEAQELLDQQEIEEKGVDYERVKNLSYTVEDAEAWERKLKEKAKRQDNGFTDYAQVAAKKYNKQIATISPNMARYHAEKEDAKARASVLGVSQEEAFYRDANSMAYAGSSKPSQAAVDKLSKEVHDQIAKRAKFSKRRAFHEDDDVTYINDRNMKFNQKIARSYDKYTSDIKANFERGTAL</sequence>
<evidence type="ECO:0000256" key="2">
    <source>
        <dbReference type="ARBA" id="ARBA00010028"/>
    </source>
</evidence>
<comment type="subunit">
    <text evidence="8">May be part of a spliceosome complex.</text>
</comment>
<dbReference type="GO" id="GO:0071014">
    <property type="term" value="C:post-mRNA release spliceosomal complex"/>
    <property type="evidence" value="ECO:0007669"/>
    <property type="project" value="TreeGrafter"/>
</dbReference>
<reference evidence="10 11" key="1">
    <citation type="journal article" date="2019" name="Sci. Rep.">
        <title>Comparative genomics of chytrid fungi reveal insights into the obligate biotrophic and pathogenic lifestyle of Synchytrium endobioticum.</title>
        <authorList>
            <person name="van de Vossenberg B.T.L.H."/>
            <person name="Warris S."/>
            <person name="Nguyen H.D.T."/>
            <person name="van Gent-Pelzer M.P.E."/>
            <person name="Joly D.L."/>
            <person name="van de Geest H.C."/>
            <person name="Bonants P.J.M."/>
            <person name="Smith D.S."/>
            <person name="Levesque C.A."/>
            <person name="van der Lee T.A.J."/>
        </authorList>
    </citation>
    <scope>NUCLEOTIDE SEQUENCE [LARGE SCALE GENOMIC DNA]</scope>
    <source>
        <strain evidence="10 11">JEL517</strain>
    </source>
</reference>
<keyword evidence="6 8" id="KW-0508">mRNA splicing</keyword>
<dbReference type="GeneID" id="42007084"/>
<comment type="caution">
    <text evidence="10">The sequence shown here is derived from an EMBL/GenBank/DDBJ whole genome shotgun (WGS) entry which is preliminary data.</text>
</comment>
<proteinExistence type="inferred from homology"/>
<dbReference type="Proteomes" id="UP000319731">
    <property type="component" value="Unassembled WGS sequence"/>
</dbReference>
<dbReference type="AlphaFoldDB" id="A0A507BTE5"/>
<evidence type="ECO:0000256" key="7">
    <source>
        <dbReference type="ARBA" id="ARBA00023242"/>
    </source>
</evidence>
<dbReference type="Pfam" id="PF08231">
    <property type="entry name" value="SYF2"/>
    <property type="match status" value="1"/>
</dbReference>
<keyword evidence="7 8" id="KW-0539">Nucleus</keyword>
<accession>A0A507BTE5</accession>
<comment type="subcellular location">
    <subcellularLocation>
        <location evidence="1 8">Nucleus</location>
    </subcellularLocation>
</comment>
<organism evidence="10 11">
    <name type="scientific">Synchytrium microbalum</name>
    <dbReference type="NCBI Taxonomy" id="1806994"/>
    <lineage>
        <taxon>Eukaryota</taxon>
        <taxon>Fungi</taxon>
        <taxon>Fungi incertae sedis</taxon>
        <taxon>Chytridiomycota</taxon>
        <taxon>Chytridiomycota incertae sedis</taxon>
        <taxon>Chytridiomycetes</taxon>
        <taxon>Synchytriales</taxon>
        <taxon>Synchytriaceae</taxon>
        <taxon>Synchytrium</taxon>
    </lineage>
</organism>
<keyword evidence="11" id="KW-1185">Reference proteome</keyword>
<feature type="compositionally biased region" description="Basic and acidic residues" evidence="9">
    <location>
        <begin position="81"/>
        <end position="92"/>
    </location>
</feature>
<feature type="region of interest" description="Disordered" evidence="9">
    <location>
        <begin position="1"/>
        <end position="98"/>
    </location>
</feature>
<feature type="compositionally biased region" description="Low complexity" evidence="9">
    <location>
        <begin position="60"/>
        <end position="70"/>
    </location>
</feature>
<protein>
    <recommendedName>
        <fullName evidence="3 8">Pre-mRNA-splicing factor SYF2</fullName>
    </recommendedName>
</protein>
<evidence type="ECO:0000256" key="9">
    <source>
        <dbReference type="SAM" id="MobiDB-lite"/>
    </source>
</evidence>
<dbReference type="GO" id="GO:0000974">
    <property type="term" value="C:Prp19 complex"/>
    <property type="evidence" value="ECO:0007669"/>
    <property type="project" value="TreeGrafter"/>
</dbReference>
<evidence type="ECO:0000256" key="4">
    <source>
        <dbReference type="ARBA" id="ARBA00022664"/>
    </source>
</evidence>
<dbReference type="EMBL" id="QEAO01000062">
    <property type="protein sequence ID" value="TPX30618.1"/>
    <property type="molecule type" value="Genomic_DNA"/>
</dbReference>
<feature type="compositionally biased region" description="Acidic residues" evidence="9">
    <location>
        <begin position="35"/>
        <end position="47"/>
    </location>
</feature>
<evidence type="ECO:0000256" key="6">
    <source>
        <dbReference type="ARBA" id="ARBA00023187"/>
    </source>
</evidence>
<evidence type="ECO:0000256" key="1">
    <source>
        <dbReference type="ARBA" id="ARBA00004123"/>
    </source>
</evidence>
<evidence type="ECO:0000256" key="8">
    <source>
        <dbReference type="RuleBase" id="RU367148"/>
    </source>
</evidence>
<evidence type="ECO:0000313" key="11">
    <source>
        <dbReference type="Proteomes" id="UP000319731"/>
    </source>
</evidence>
<dbReference type="PANTHER" id="PTHR13264:SF5">
    <property type="entry name" value="PRE-MRNA-SPLICING FACTOR SYF2"/>
    <property type="match status" value="1"/>
</dbReference>
<dbReference type="OrthoDB" id="199717at2759"/>
<feature type="compositionally biased region" description="Basic and acidic residues" evidence="9">
    <location>
        <begin position="19"/>
        <end position="29"/>
    </location>
</feature>
<dbReference type="GO" id="GO:0071013">
    <property type="term" value="C:catalytic step 2 spliceosome"/>
    <property type="evidence" value="ECO:0007669"/>
    <property type="project" value="TreeGrafter"/>
</dbReference>
<comment type="function">
    <text evidence="8">Involved in pre-mRNA splicing.</text>
</comment>
<dbReference type="GO" id="GO:0000398">
    <property type="term" value="P:mRNA splicing, via spliceosome"/>
    <property type="evidence" value="ECO:0007669"/>
    <property type="project" value="UniProtKB-UniRule"/>
</dbReference>
<dbReference type="PANTHER" id="PTHR13264">
    <property type="entry name" value="GCIP-INTERACTING PROTEIN P29"/>
    <property type="match status" value="1"/>
</dbReference>
<name>A0A507BTE5_9FUNG</name>
<keyword evidence="5 8" id="KW-0747">Spliceosome</keyword>
<gene>
    <name evidence="10" type="ORF">SmJEL517_g05861</name>
</gene>
<dbReference type="InterPro" id="IPR013260">
    <property type="entry name" value="mRNA_splic_SYF2"/>
</dbReference>